<dbReference type="Proteomes" id="UP000054805">
    <property type="component" value="Unassembled WGS sequence"/>
</dbReference>
<sequence length="98" mass="11388">MSALSMLGREALAMYLVLLCFLLRCTHFDYRVTLLEQRLQDKLSPIGMVFDSFLRNCTENFVQLSVSETYYVSKIEVYVGKQNERLHQMNTFPAAVKL</sequence>
<comment type="caution">
    <text evidence="1">The sequence shown here is derived from an EMBL/GenBank/DDBJ whole genome shotgun (WGS) entry which is preliminary data.</text>
</comment>
<dbReference type="AlphaFoldDB" id="A0A0V1HFG8"/>
<evidence type="ECO:0000313" key="1">
    <source>
        <dbReference type="EMBL" id="KRZ09421.1"/>
    </source>
</evidence>
<organism evidence="1 2">
    <name type="scientific">Trichinella pseudospiralis</name>
    <name type="common">Parasitic roundworm</name>
    <dbReference type="NCBI Taxonomy" id="6337"/>
    <lineage>
        <taxon>Eukaryota</taxon>
        <taxon>Metazoa</taxon>
        <taxon>Ecdysozoa</taxon>
        <taxon>Nematoda</taxon>
        <taxon>Enoplea</taxon>
        <taxon>Dorylaimia</taxon>
        <taxon>Trichinellida</taxon>
        <taxon>Trichinellidae</taxon>
        <taxon>Trichinella</taxon>
    </lineage>
</organism>
<dbReference type="EMBL" id="JYDS01000381">
    <property type="protein sequence ID" value="KRZ09421.1"/>
    <property type="molecule type" value="Genomic_DNA"/>
</dbReference>
<proteinExistence type="predicted"/>
<accession>A0A0V1HFG8</accession>
<reference evidence="1 2" key="1">
    <citation type="submission" date="2015-01" db="EMBL/GenBank/DDBJ databases">
        <title>Evolution of Trichinella species and genotypes.</title>
        <authorList>
            <person name="Korhonen P.K."/>
            <person name="Edoardo P."/>
            <person name="Giuseppe L.R."/>
            <person name="Gasser R.B."/>
        </authorList>
    </citation>
    <scope>NUCLEOTIDE SEQUENCE [LARGE SCALE GENOMIC DNA]</scope>
    <source>
        <strain evidence="1">ISS588</strain>
    </source>
</reference>
<name>A0A0V1HFG8_TRIPS</name>
<evidence type="ECO:0000313" key="2">
    <source>
        <dbReference type="Proteomes" id="UP000054805"/>
    </source>
</evidence>
<gene>
    <name evidence="1" type="ORF">T4B_10245</name>
</gene>
<protein>
    <submittedName>
        <fullName evidence="1">Uncharacterized protein</fullName>
    </submittedName>
</protein>
<keyword evidence="2" id="KW-1185">Reference proteome</keyword>